<keyword evidence="3 9" id="KW-0347">Helicase</keyword>
<comment type="catalytic activity">
    <reaction evidence="6">
        <text>Couples ATP hydrolysis with the unwinding of duplex DNA by translocating in the 3'-5' direction.</text>
        <dbReference type="EC" id="5.6.2.4"/>
    </reaction>
</comment>
<accession>A0A1A5JBG8</accession>
<evidence type="ECO:0000256" key="6">
    <source>
        <dbReference type="ARBA" id="ARBA00034617"/>
    </source>
</evidence>
<keyword evidence="4 9" id="KW-0067">ATP-binding</keyword>
<evidence type="ECO:0000256" key="9">
    <source>
        <dbReference type="PROSITE-ProRule" id="PRU00560"/>
    </source>
</evidence>
<dbReference type="Pfam" id="PF13361">
    <property type="entry name" value="UvrD_C"/>
    <property type="match status" value="1"/>
</dbReference>
<evidence type="ECO:0000256" key="7">
    <source>
        <dbReference type="ARBA" id="ARBA00034808"/>
    </source>
</evidence>
<comment type="catalytic activity">
    <reaction evidence="8">
        <text>ATP + H2O = ADP + phosphate + H(+)</text>
        <dbReference type="Rhea" id="RHEA:13065"/>
        <dbReference type="ChEBI" id="CHEBI:15377"/>
        <dbReference type="ChEBI" id="CHEBI:15378"/>
        <dbReference type="ChEBI" id="CHEBI:30616"/>
        <dbReference type="ChEBI" id="CHEBI:43474"/>
        <dbReference type="ChEBI" id="CHEBI:456216"/>
        <dbReference type="EC" id="5.6.2.4"/>
    </reaction>
</comment>
<dbReference type="InterPro" id="IPR027417">
    <property type="entry name" value="P-loop_NTPase"/>
</dbReference>
<dbReference type="EMBL" id="LZTJ01000005">
    <property type="protein sequence ID" value="OBP78868.1"/>
    <property type="molecule type" value="Genomic_DNA"/>
</dbReference>
<keyword evidence="1 9" id="KW-0547">Nucleotide-binding</keyword>
<dbReference type="Proteomes" id="UP000093748">
    <property type="component" value="Unassembled WGS sequence"/>
</dbReference>
<evidence type="ECO:0000259" key="10">
    <source>
        <dbReference type="PROSITE" id="PS51198"/>
    </source>
</evidence>
<dbReference type="EC" id="5.6.2.4" evidence="7"/>
<dbReference type="InterPro" id="IPR014016">
    <property type="entry name" value="UvrD-like_ATP-bd"/>
</dbReference>
<dbReference type="InterPro" id="IPR000212">
    <property type="entry name" value="DNA_helicase_UvrD/REP"/>
</dbReference>
<evidence type="ECO:0000313" key="12">
    <source>
        <dbReference type="EMBL" id="OBP78868.1"/>
    </source>
</evidence>
<keyword evidence="5" id="KW-0413">Isomerase</keyword>
<dbReference type="AlphaFoldDB" id="A0A1A5JBG8"/>
<reference evidence="13" key="1">
    <citation type="submission" date="2016-06" db="EMBL/GenBank/DDBJ databases">
        <title>NZP2037 Pacbio-Illumina hybrid assembly.</title>
        <authorList>
            <person name="Ramsay J.P."/>
        </authorList>
    </citation>
    <scope>NUCLEOTIDE SEQUENCE [LARGE SCALE GENOMIC DNA]</scope>
    <source>
        <strain evidence="13">R7ANS::ICEMlSym2042</strain>
    </source>
</reference>
<evidence type="ECO:0000259" key="11">
    <source>
        <dbReference type="PROSITE" id="PS51217"/>
    </source>
</evidence>
<gene>
    <name evidence="12" type="ORF">BAE39_29065</name>
</gene>
<dbReference type="PROSITE" id="PS51217">
    <property type="entry name" value="UVRD_HELICASE_CTER"/>
    <property type="match status" value="1"/>
</dbReference>
<evidence type="ECO:0000256" key="2">
    <source>
        <dbReference type="ARBA" id="ARBA00022801"/>
    </source>
</evidence>
<dbReference type="Gene3D" id="3.40.50.300">
    <property type="entry name" value="P-loop containing nucleotide triphosphate hydrolases"/>
    <property type="match status" value="2"/>
</dbReference>
<evidence type="ECO:0000256" key="5">
    <source>
        <dbReference type="ARBA" id="ARBA00023235"/>
    </source>
</evidence>
<dbReference type="SUPFAM" id="SSF52540">
    <property type="entry name" value="P-loop containing nucleoside triphosphate hydrolases"/>
    <property type="match status" value="1"/>
</dbReference>
<dbReference type="GeneID" id="66682787"/>
<sequence>MFVDPDNWKPSPGIAIEGTALEVVKSHSSLSIMAGPGAGKTELLAQRAAYLLTTGECPPPRRILAIAFKVDAARNLKDRVEQRCPPEVSRRFESLTLHAFAKRTLDQFREALGPDLRPSADYQIIFPNRDSWLEFQRRFAQELPALQDYNANQLSSIVHADVPKFDGDDTSNEDRIRRLWWQKTLSLRPAALTFDMVILLAIAIVRAQPIVRDAIVATYSHVFLDEFQDVTSRQYHLIRAIFENTPAVLTAVGDTKQAIMGWAGALPQIFDRFAEHFGADSRKLQFNFRSNAKIVNLINDLSAAFWDDPVRTECARKNEPSPPDALEGWLFEDRAAEGVALAKFIKDSLSQNEKLGPHDFAILARLDVNGIERRLAPQFAAVGIKLTNEARMIGPVAIQDIMKEPVYLFLVSLLKMAHGVRQGSPFQTCRNILAGLEGLDISVERDAGRSLRMVQDLVVQTVELTARRAPNEVTGEQVGGLLITPERKQQFLRTYREYQNLEYLEALVSACAVYFDECAAEANSWAGVIESLEGKGAVKLMTIHKSKGLEYDTVIFVEFNDDAFWNSADDVNVFFVALSRARERIRFSLTKDARGFSNVNRFLEKLQESGVVFHEVT</sequence>
<evidence type="ECO:0000256" key="8">
    <source>
        <dbReference type="ARBA" id="ARBA00048988"/>
    </source>
</evidence>
<dbReference type="RefSeq" id="WP_032931210.1">
    <property type="nucleotide sequence ID" value="NZ_LZTH01000006.1"/>
</dbReference>
<comment type="caution">
    <text evidence="12">The sequence shown here is derived from an EMBL/GenBank/DDBJ whole genome shotgun (WGS) entry which is preliminary data.</text>
</comment>
<protein>
    <recommendedName>
        <fullName evidence="7">DNA 3'-5' helicase</fullName>
        <ecNumber evidence="7">5.6.2.4</ecNumber>
    </recommendedName>
</protein>
<dbReference type="Gene3D" id="1.10.486.10">
    <property type="entry name" value="PCRA, domain 4"/>
    <property type="match status" value="1"/>
</dbReference>
<feature type="domain" description="UvrD-like helicase C-terminal" evidence="11">
    <location>
        <begin position="292"/>
        <end position="548"/>
    </location>
</feature>
<dbReference type="OrthoDB" id="5461146at2"/>
<feature type="domain" description="UvrD-like helicase ATP-binding" evidence="10">
    <location>
        <begin position="13"/>
        <end position="291"/>
    </location>
</feature>
<dbReference type="Pfam" id="PF00580">
    <property type="entry name" value="UvrD-helicase"/>
    <property type="match status" value="1"/>
</dbReference>
<dbReference type="InterPro" id="IPR014017">
    <property type="entry name" value="DNA_helicase_UvrD-like_C"/>
</dbReference>
<evidence type="ECO:0000256" key="3">
    <source>
        <dbReference type="ARBA" id="ARBA00022806"/>
    </source>
</evidence>
<dbReference type="GO" id="GO:0003677">
    <property type="term" value="F:DNA binding"/>
    <property type="evidence" value="ECO:0007669"/>
    <property type="project" value="InterPro"/>
</dbReference>
<name>A0A1A5JBG8_RHILI</name>
<evidence type="ECO:0000256" key="1">
    <source>
        <dbReference type="ARBA" id="ARBA00022741"/>
    </source>
</evidence>
<dbReference type="GO" id="GO:0016887">
    <property type="term" value="F:ATP hydrolysis activity"/>
    <property type="evidence" value="ECO:0007669"/>
    <property type="project" value="RHEA"/>
</dbReference>
<evidence type="ECO:0000313" key="13">
    <source>
        <dbReference type="Proteomes" id="UP000093748"/>
    </source>
</evidence>
<dbReference type="GO" id="GO:0043138">
    <property type="term" value="F:3'-5' DNA helicase activity"/>
    <property type="evidence" value="ECO:0007669"/>
    <property type="project" value="UniProtKB-EC"/>
</dbReference>
<proteinExistence type="predicted"/>
<dbReference type="CDD" id="cd17932">
    <property type="entry name" value="DEXQc_UvrD"/>
    <property type="match status" value="1"/>
</dbReference>
<evidence type="ECO:0000256" key="4">
    <source>
        <dbReference type="ARBA" id="ARBA00022840"/>
    </source>
</evidence>
<keyword evidence="2 9" id="KW-0378">Hydrolase</keyword>
<dbReference type="GO" id="GO:0005524">
    <property type="term" value="F:ATP binding"/>
    <property type="evidence" value="ECO:0007669"/>
    <property type="project" value="UniProtKB-UniRule"/>
</dbReference>
<feature type="binding site" evidence="9">
    <location>
        <begin position="34"/>
        <end position="41"/>
    </location>
    <ligand>
        <name>ATP</name>
        <dbReference type="ChEBI" id="CHEBI:30616"/>
    </ligand>
</feature>
<organism evidence="12 13">
    <name type="scientific">Rhizobium loti</name>
    <name type="common">Mesorhizobium loti</name>
    <dbReference type="NCBI Taxonomy" id="381"/>
    <lineage>
        <taxon>Bacteria</taxon>
        <taxon>Pseudomonadati</taxon>
        <taxon>Pseudomonadota</taxon>
        <taxon>Alphaproteobacteria</taxon>
        <taxon>Hyphomicrobiales</taxon>
        <taxon>Phyllobacteriaceae</taxon>
        <taxon>Mesorhizobium</taxon>
    </lineage>
</organism>
<dbReference type="PROSITE" id="PS51198">
    <property type="entry name" value="UVRD_HELICASE_ATP_BIND"/>
    <property type="match status" value="1"/>
</dbReference>
<dbReference type="PANTHER" id="PTHR11070">
    <property type="entry name" value="UVRD / RECB / PCRA DNA HELICASE FAMILY MEMBER"/>
    <property type="match status" value="1"/>
</dbReference>